<comment type="caution">
    <text evidence="1">The sequence shown here is derived from an EMBL/GenBank/DDBJ whole genome shotgun (WGS) entry which is preliminary data.</text>
</comment>
<reference evidence="1" key="1">
    <citation type="submission" date="2021-06" db="EMBL/GenBank/DDBJ databases">
        <authorList>
            <person name="Hodson N. C."/>
            <person name="Mongue J. A."/>
            <person name="Jaron S. K."/>
        </authorList>
    </citation>
    <scope>NUCLEOTIDE SEQUENCE</scope>
</reference>
<organism evidence="1 2">
    <name type="scientific">Allacma fusca</name>
    <dbReference type="NCBI Taxonomy" id="39272"/>
    <lineage>
        <taxon>Eukaryota</taxon>
        <taxon>Metazoa</taxon>
        <taxon>Ecdysozoa</taxon>
        <taxon>Arthropoda</taxon>
        <taxon>Hexapoda</taxon>
        <taxon>Collembola</taxon>
        <taxon>Symphypleona</taxon>
        <taxon>Sminthuridae</taxon>
        <taxon>Allacma</taxon>
    </lineage>
</organism>
<name>A0A8J2KA23_9HEXA</name>
<dbReference type="EMBL" id="CAJVCH010096079">
    <property type="protein sequence ID" value="CAG7723160.1"/>
    <property type="molecule type" value="Genomic_DNA"/>
</dbReference>
<protein>
    <submittedName>
        <fullName evidence="1">Uncharacterized protein</fullName>
    </submittedName>
</protein>
<evidence type="ECO:0000313" key="2">
    <source>
        <dbReference type="Proteomes" id="UP000708208"/>
    </source>
</evidence>
<accession>A0A8J2KA23</accession>
<dbReference type="AlphaFoldDB" id="A0A8J2KA23"/>
<keyword evidence="2" id="KW-1185">Reference proteome</keyword>
<proteinExistence type="predicted"/>
<dbReference type="Proteomes" id="UP000708208">
    <property type="component" value="Unassembled WGS sequence"/>
</dbReference>
<sequence>MGELKNYGAQFYEIKNYKIRTVAVESKPVHRSCLEDPWRTAGSVSLYGSLIHDDEQTPWPGPKQYEYFVNIVLSVDLDFGGTRIIRKPSARHRCYQHNFFTKRFALLLRQCFGENIIISLEDMMLSFAVVHIKRASSKVTANLDLFTARCCS</sequence>
<evidence type="ECO:0000313" key="1">
    <source>
        <dbReference type="EMBL" id="CAG7723160.1"/>
    </source>
</evidence>
<gene>
    <name evidence="1" type="ORF">AFUS01_LOCUS12262</name>
</gene>